<dbReference type="InterPro" id="IPR022651">
    <property type="entry name" value="S_layer_C"/>
</dbReference>
<accession>A0A7J4J1V2</accession>
<proteinExistence type="predicted"/>
<dbReference type="Proteomes" id="UP000565078">
    <property type="component" value="Unassembled WGS sequence"/>
</dbReference>
<dbReference type="InterPro" id="IPR011991">
    <property type="entry name" value="ArsR-like_HTH"/>
</dbReference>
<dbReference type="PROSITE" id="PS00018">
    <property type="entry name" value="EF_HAND_1"/>
    <property type="match status" value="1"/>
</dbReference>
<protein>
    <submittedName>
        <fullName evidence="2">S-layer protein</fullName>
    </submittedName>
</protein>
<evidence type="ECO:0000259" key="1">
    <source>
        <dbReference type="PROSITE" id="PS50222"/>
    </source>
</evidence>
<dbReference type="EMBL" id="DUGC01000113">
    <property type="protein sequence ID" value="HIH10385.1"/>
    <property type="molecule type" value="Genomic_DNA"/>
</dbReference>
<gene>
    <name evidence="2" type="ORF">HA254_07015</name>
</gene>
<reference evidence="3" key="1">
    <citation type="journal article" date="2020" name="bioRxiv">
        <title>A rank-normalized archaeal taxonomy based on genome phylogeny resolves widespread incomplete and uneven classifications.</title>
        <authorList>
            <person name="Rinke C."/>
            <person name="Chuvochina M."/>
            <person name="Mussig A.J."/>
            <person name="Chaumeil P.-A."/>
            <person name="Waite D.W."/>
            <person name="Whitman W.B."/>
            <person name="Parks D.H."/>
            <person name="Hugenholtz P."/>
        </authorList>
    </citation>
    <scope>NUCLEOTIDE SEQUENCE [LARGE SCALE GENOMIC DNA]</scope>
</reference>
<dbReference type="CDD" id="cd00090">
    <property type="entry name" value="HTH_ARSR"/>
    <property type="match status" value="1"/>
</dbReference>
<dbReference type="AlphaFoldDB" id="A0A7J4J1V2"/>
<dbReference type="InterPro" id="IPR036388">
    <property type="entry name" value="WH-like_DNA-bd_sf"/>
</dbReference>
<dbReference type="NCBIfam" id="TIGR01564">
    <property type="entry name" value="S_layer_MJ"/>
    <property type="match status" value="1"/>
</dbReference>
<dbReference type="InterPro" id="IPR002048">
    <property type="entry name" value="EF_hand_dom"/>
</dbReference>
<name>A0A7J4J1V2_9ARCH</name>
<organism evidence="2 3">
    <name type="scientific">Candidatus Iainarchaeum sp</name>
    <dbReference type="NCBI Taxonomy" id="3101447"/>
    <lineage>
        <taxon>Archaea</taxon>
        <taxon>Candidatus Iainarchaeota</taxon>
        <taxon>Candidatus Iainarchaeia</taxon>
        <taxon>Candidatus Iainarchaeales</taxon>
        <taxon>Candidatus Iainarchaeaceae</taxon>
        <taxon>Candidatus Iainarchaeum</taxon>
    </lineage>
</organism>
<feature type="domain" description="EF-hand" evidence="1">
    <location>
        <begin position="290"/>
        <end position="317"/>
    </location>
</feature>
<evidence type="ECO:0000313" key="2">
    <source>
        <dbReference type="EMBL" id="HIH10385.1"/>
    </source>
</evidence>
<dbReference type="InterPro" id="IPR006454">
    <property type="entry name" value="S_layer_MJ"/>
</dbReference>
<dbReference type="GO" id="GO:0005509">
    <property type="term" value="F:calcium ion binding"/>
    <property type="evidence" value="ECO:0007669"/>
    <property type="project" value="InterPro"/>
</dbReference>
<dbReference type="InterPro" id="IPR018247">
    <property type="entry name" value="EF_Hand_1_Ca_BS"/>
</dbReference>
<dbReference type="PROSITE" id="PS50222">
    <property type="entry name" value="EF_HAND_2"/>
    <property type="match status" value="1"/>
</dbReference>
<dbReference type="InterPro" id="IPR036390">
    <property type="entry name" value="WH_DNA-bd_sf"/>
</dbReference>
<dbReference type="SUPFAM" id="SSF46785">
    <property type="entry name" value="Winged helix' DNA-binding domain"/>
    <property type="match status" value="1"/>
</dbReference>
<sequence>MDKLILQGPSGEVELATKVVDDCAKLRPLLSRECMAIFSMLQNKPSYPALIAKELSINEQKAYYYCKQLRNAGLIEIERSEERNGAIAKYYSAPFDSFSLVPANGAMHGLRTLSKGSRDARNPASSLLQDFLRNGVFFAKIVVGSPDPHGPAKARCRDGHLAAGLAAFIGVNCAGFEFPLVFLDTMVGDLRHENSNLVILGGPVTNKIAEQANQFLPIRFSASAGNWIVSSELSGKQYGEEAIGIVEKVPHPYFKGKWILIVAGKRNAGTVSAILAVIKKPALCAKPNVHDGKTIAHVVEGLDVNGDGLIDEVEMRE</sequence>
<comment type="caution">
    <text evidence="2">The sequence shown here is derived from an EMBL/GenBank/DDBJ whole genome shotgun (WGS) entry which is preliminary data.</text>
</comment>
<dbReference type="Pfam" id="PF05124">
    <property type="entry name" value="S_layer_C"/>
    <property type="match status" value="1"/>
</dbReference>
<dbReference type="Gene3D" id="1.10.10.10">
    <property type="entry name" value="Winged helix-like DNA-binding domain superfamily/Winged helix DNA-binding domain"/>
    <property type="match status" value="1"/>
</dbReference>
<evidence type="ECO:0000313" key="3">
    <source>
        <dbReference type="Proteomes" id="UP000565078"/>
    </source>
</evidence>